<evidence type="ECO:0000256" key="9">
    <source>
        <dbReference type="PIRNR" id="PIRNR001486"/>
    </source>
</evidence>
<comment type="pathway">
    <text evidence="2 9">Aromatic compound metabolism; beta-ketoadipate pathway; 5-oxo-4,5-dihydro-2-furylacetate from catechol: step 3/3.</text>
</comment>
<gene>
    <name evidence="11" type="ORF">B0T45_13480</name>
</gene>
<protein>
    <recommendedName>
        <fullName evidence="5 8">Muconolactone Delta-isomerase</fullName>
        <shortName evidence="9">MIase</shortName>
        <ecNumber evidence="5 8">5.3.3.4</ecNumber>
    </recommendedName>
</protein>
<reference evidence="11 12" key="1">
    <citation type="submission" date="2017-02" db="EMBL/GenBank/DDBJ databases">
        <title>Chromobacterium haemolyticum H5244.</title>
        <authorList>
            <person name="Gulvik C.A."/>
        </authorList>
    </citation>
    <scope>NUCLEOTIDE SEQUENCE [LARGE SCALE GENOMIC DNA]</scope>
    <source>
        <strain evidence="11 12">H5244</strain>
    </source>
</reference>
<comment type="subunit">
    <text evidence="4">Homodecamer.</text>
</comment>
<comment type="similarity">
    <text evidence="3 9">Belongs to the muconolactone Delta-isomerase family.</text>
</comment>
<evidence type="ECO:0000256" key="4">
    <source>
        <dbReference type="ARBA" id="ARBA00011365"/>
    </source>
</evidence>
<dbReference type="InterPro" id="IPR026029">
    <property type="entry name" value="MLI_dom"/>
</dbReference>
<organism evidence="11 12">
    <name type="scientific">Chromobacterium haemolyticum</name>
    <dbReference type="NCBI Taxonomy" id="394935"/>
    <lineage>
        <taxon>Bacteria</taxon>
        <taxon>Pseudomonadati</taxon>
        <taxon>Pseudomonadota</taxon>
        <taxon>Betaproteobacteria</taxon>
        <taxon>Neisseriales</taxon>
        <taxon>Chromobacteriaceae</taxon>
        <taxon>Chromobacterium</taxon>
    </lineage>
</organism>
<dbReference type="GO" id="GO:0016159">
    <property type="term" value="F:muconolactone delta-isomerase activity"/>
    <property type="evidence" value="ECO:0007669"/>
    <property type="project" value="UniProtKB-UniRule"/>
</dbReference>
<dbReference type="UniPathway" id="UPA00157">
    <property type="reaction ID" value="UER00260"/>
</dbReference>
<evidence type="ECO:0000313" key="12">
    <source>
        <dbReference type="Proteomes" id="UP000192721"/>
    </source>
</evidence>
<feature type="domain" description="Muconolactone isomerase" evidence="10">
    <location>
        <begin position="1"/>
        <end position="89"/>
    </location>
</feature>
<evidence type="ECO:0000313" key="11">
    <source>
        <dbReference type="EMBL" id="OQS38017.1"/>
    </source>
</evidence>
<dbReference type="EMBL" id="MUKV01000017">
    <property type="protein sequence ID" value="OQS38017.1"/>
    <property type="molecule type" value="Genomic_DNA"/>
</dbReference>
<accession>A0A1W0CTB1</accession>
<dbReference type="PIRSF" id="PIRSF001486">
    <property type="entry name" value="CatC"/>
    <property type="match status" value="1"/>
</dbReference>
<evidence type="ECO:0000256" key="6">
    <source>
        <dbReference type="ARBA" id="ARBA00022797"/>
    </source>
</evidence>
<dbReference type="Gene3D" id="3.30.70.1060">
    <property type="entry name" value="Dimeric alpha+beta barrel"/>
    <property type="match status" value="1"/>
</dbReference>
<dbReference type="NCBIfam" id="TIGR03221">
    <property type="entry name" value="muco_delta"/>
    <property type="match status" value="1"/>
</dbReference>
<dbReference type="SUPFAM" id="SSF54909">
    <property type="entry name" value="Dimeric alpha+beta barrel"/>
    <property type="match status" value="1"/>
</dbReference>
<evidence type="ECO:0000256" key="7">
    <source>
        <dbReference type="ARBA" id="ARBA00023235"/>
    </source>
</evidence>
<dbReference type="EC" id="5.3.3.4" evidence="5 8"/>
<dbReference type="AlphaFoldDB" id="A0A1W0CTB1"/>
<dbReference type="InterPro" id="IPR003464">
    <property type="entry name" value="Muconolactone_d_Isoase"/>
</dbReference>
<dbReference type="RefSeq" id="WP_081555822.1">
    <property type="nucleotide sequence ID" value="NZ_MUKV01000017.1"/>
</dbReference>
<name>A0A1W0CTB1_9NEIS</name>
<proteinExistence type="inferred from homology"/>
<evidence type="ECO:0000256" key="8">
    <source>
        <dbReference type="NCBIfam" id="TIGR03221"/>
    </source>
</evidence>
<dbReference type="InterPro" id="IPR011008">
    <property type="entry name" value="Dimeric_a/b-barrel"/>
</dbReference>
<sequence length="96" mass="11267">MLFHVEMQVNLPHDLEPERAAALKLDERERAQALQRSGQWRHLWRLSGQYANISVFDVADAEELHQLLSSLPLFPFMRIEVRPMNRHPSSIHADDR</sequence>
<keyword evidence="7 9" id="KW-0413">Isomerase</keyword>
<evidence type="ECO:0000256" key="3">
    <source>
        <dbReference type="ARBA" id="ARBA00010882"/>
    </source>
</evidence>
<evidence type="ECO:0000256" key="1">
    <source>
        <dbReference type="ARBA" id="ARBA00001739"/>
    </source>
</evidence>
<evidence type="ECO:0000256" key="5">
    <source>
        <dbReference type="ARBA" id="ARBA00012070"/>
    </source>
</evidence>
<evidence type="ECO:0000259" key="10">
    <source>
        <dbReference type="Pfam" id="PF02426"/>
    </source>
</evidence>
<comment type="catalytic activity">
    <reaction evidence="1 9">
        <text>(S)-muconolactone = (4,5-dihydro-5-oxofuran-2-yl)-acetate</text>
        <dbReference type="Rhea" id="RHEA:12348"/>
        <dbReference type="ChEBI" id="CHEBI:58425"/>
        <dbReference type="ChEBI" id="CHEBI:58736"/>
        <dbReference type="EC" id="5.3.3.4"/>
    </reaction>
</comment>
<comment type="caution">
    <text evidence="11">The sequence shown here is derived from an EMBL/GenBank/DDBJ whole genome shotgun (WGS) entry which is preliminary data.</text>
</comment>
<dbReference type="GO" id="GO:0042952">
    <property type="term" value="P:beta-ketoadipate pathway"/>
    <property type="evidence" value="ECO:0007669"/>
    <property type="project" value="UniProtKB-UniRule"/>
</dbReference>
<dbReference type="Pfam" id="PF02426">
    <property type="entry name" value="MIase"/>
    <property type="match status" value="1"/>
</dbReference>
<evidence type="ECO:0000256" key="2">
    <source>
        <dbReference type="ARBA" id="ARBA00005193"/>
    </source>
</evidence>
<keyword evidence="6 9" id="KW-0058">Aromatic hydrocarbons catabolism</keyword>
<dbReference type="Proteomes" id="UP000192721">
    <property type="component" value="Unassembled WGS sequence"/>
</dbReference>